<protein>
    <submittedName>
        <fullName evidence="1">Uncharacterized protein</fullName>
    </submittedName>
</protein>
<accession>U4LDJ0</accession>
<reference evidence="1 2" key="1">
    <citation type="journal article" date="2013" name="PLoS Genet.">
        <title>The genome and development-dependent transcriptomes of Pyronema confluens: a window into fungal evolution.</title>
        <authorList>
            <person name="Traeger S."/>
            <person name="Altegoer F."/>
            <person name="Freitag M."/>
            <person name="Gabaldon T."/>
            <person name="Kempken F."/>
            <person name="Kumar A."/>
            <person name="Marcet-Houben M."/>
            <person name="Poggeler S."/>
            <person name="Stajich J.E."/>
            <person name="Nowrousian M."/>
        </authorList>
    </citation>
    <scope>NUCLEOTIDE SEQUENCE [LARGE SCALE GENOMIC DNA]</scope>
    <source>
        <strain evidence="2">CBS 100304</strain>
        <tissue evidence="1">Vegetative mycelium</tissue>
    </source>
</reference>
<organism evidence="1 2">
    <name type="scientific">Pyronema omphalodes (strain CBS 100304)</name>
    <name type="common">Pyronema confluens</name>
    <dbReference type="NCBI Taxonomy" id="1076935"/>
    <lineage>
        <taxon>Eukaryota</taxon>
        <taxon>Fungi</taxon>
        <taxon>Dikarya</taxon>
        <taxon>Ascomycota</taxon>
        <taxon>Pezizomycotina</taxon>
        <taxon>Pezizomycetes</taxon>
        <taxon>Pezizales</taxon>
        <taxon>Pyronemataceae</taxon>
        <taxon>Pyronema</taxon>
    </lineage>
</organism>
<dbReference type="AlphaFoldDB" id="U4LDJ0"/>
<proteinExistence type="predicted"/>
<dbReference type="Proteomes" id="UP000018144">
    <property type="component" value="Unassembled WGS sequence"/>
</dbReference>
<evidence type="ECO:0000313" key="1">
    <source>
        <dbReference type="EMBL" id="CCX12612.1"/>
    </source>
</evidence>
<name>U4LDJ0_PYROM</name>
<dbReference type="OrthoDB" id="5483320at2759"/>
<keyword evidence="2" id="KW-1185">Reference proteome</keyword>
<sequence length="33" mass="3966">MARYQKQRFWGWLCDEDGRVDVTHPVFTGSRSH</sequence>
<gene>
    <name evidence="1" type="ORF">PCON_12206</name>
</gene>
<evidence type="ECO:0000313" key="2">
    <source>
        <dbReference type="Proteomes" id="UP000018144"/>
    </source>
</evidence>
<dbReference type="EMBL" id="HF935720">
    <property type="protein sequence ID" value="CCX12612.1"/>
    <property type="molecule type" value="Genomic_DNA"/>
</dbReference>